<comment type="caution">
    <text evidence="2">The sequence shown here is derived from an EMBL/GenBank/DDBJ whole genome shotgun (WGS) entry which is preliminary data.</text>
</comment>
<proteinExistence type="predicted"/>
<feature type="transmembrane region" description="Helical" evidence="1">
    <location>
        <begin position="243"/>
        <end position="262"/>
    </location>
</feature>
<feature type="transmembrane region" description="Helical" evidence="1">
    <location>
        <begin position="213"/>
        <end position="231"/>
    </location>
</feature>
<keyword evidence="1" id="KW-0472">Membrane</keyword>
<accession>A0ABN2E2W4</accession>
<keyword evidence="1" id="KW-0812">Transmembrane</keyword>
<evidence type="ECO:0000313" key="2">
    <source>
        <dbReference type="EMBL" id="GAA1592282.1"/>
    </source>
</evidence>
<dbReference type="RefSeq" id="WP_344194181.1">
    <property type="nucleotide sequence ID" value="NZ_BAAAND010000007.1"/>
</dbReference>
<evidence type="ECO:0000313" key="3">
    <source>
        <dbReference type="Proteomes" id="UP001500190"/>
    </source>
</evidence>
<organism evidence="2 3">
    <name type="scientific">Kribbella karoonensis</name>
    <dbReference type="NCBI Taxonomy" id="324851"/>
    <lineage>
        <taxon>Bacteria</taxon>
        <taxon>Bacillati</taxon>
        <taxon>Actinomycetota</taxon>
        <taxon>Actinomycetes</taxon>
        <taxon>Propionibacteriales</taxon>
        <taxon>Kribbellaceae</taxon>
        <taxon>Kribbella</taxon>
    </lineage>
</organism>
<keyword evidence="1" id="KW-1133">Transmembrane helix</keyword>
<gene>
    <name evidence="2" type="ORF">GCM10009742_43820</name>
</gene>
<name>A0ABN2E2W4_9ACTN</name>
<sequence>MTSVPPQNAGIDYDRLFGEISGYVNQILGLWRDPDFPRDLTAPEMFIDTLRIAQDFTNPAFYDRAGSPIGDAPWRYGEIGVAAKHILDRMQAVLLRRNLTENLESLCYELLELEIQATQAVRNQTSSLPSNLQEINEIRWEEVAETLAQKQVILITRRQNAALRSDLAEIKQVASEVAQVAAESRENAGTVGELELATYFEELAKDERKAANLFRLCAIAILVASATLVYLASFDNSLSTGEIIRHVAFALPALGLSTYLGAEATKHRRSAQWAETVKVQLRTVGLFCAPMDPESATAVRQHLASRVFGALPGEASEGSADAQVTSKLLEQLVELVRGSKSS</sequence>
<reference evidence="2 3" key="1">
    <citation type="journal article" date="2019" name="Int. J. Syst. Evol. Microbiol.">
        <title>The Global Catalogue of Microorganisms (GCM) 10K type strain sequencing project: providing services to taxonomists for standard genome sequencing and annotation.</title>
        <authorList>
            <consortium name="The Broad Institute Genomics Platform"/>
            <consortium name="The Broad Institute Genome Sequencing Center for Infectious Disease"/>
            <person name="Wu L."/>
            <person name="Ma J."/>
        </authorList>
    </citation>
    <scope>NUCLEOTIDE SEQUENCE [LARGE SCALE GENOMIC DNA]</scope>
    <source>
        <strain evidence="2 3">JCM 14304</strain>
    </source>
</reference>
<dbReference type="EMBL" id="BAAAND010000007">
    <property type="protein sequence ID" value="GAA1592282.1"/>
    <property type="molecule type" value="Genomic_DNA"/>
</dbReference>
<keyword evidence="3" id="KW-1185">Reference proteome</keyword>
<evidence type="ECO:0000256" key="1">
    <source>
        <dbReference type="SAM" id="Phobius"/>
    </source>
</evidence>
<dbReference type="Proteomes" id="UP001500190">
    <property type="component" value="Unassembled WGS sequence"/>
</dbReference>
<protein>
    <submittedName>
        <fullName evidence="2">Uncharacterized protein</fullName>
    </submittedName>
</protein>